<reference evidence="1 2" key="1">
    <citation type="submission" date="2019-04" db="EMBL/GenBank/DDBJ databases">
        <title>Fungal friends and foes A comparative genomics study of 23 Aspergillus species from section Flavi.</title>
        <authorList>
            <consortium name="DOE Joint Genome Institute"/>
            <person name="Kjaerbolling I."/>
            <person name="Vesth T.C."/>
            <person name="Frisvad J.C."/>
            <person name="Nybo J.L."/>
            <person name="Theobald S."/>
            <person name="Kildgaard S."/>
            <person name="Petersen T.I."/>
            <person name="Kuo A."/>
            <person name="Sato A."/>
            <person name="Lyhne E.K."/>
            <person name="Kogle M.E."/>
            <person name="Wiebenga A."/>
            <person name="Kun R.S."/>
            <person name="Lubbers R.J."/>
            <person name="Makela M.R."/>
            <person name="Barry K."/>
            <person name="Chovatia M."/>
            <person name="Clum A."/>
            <person name="Daum C."/>
            <person name="Haridas S."/>
            <person name="He G."/>
            <person name="LaButti K."/>
            <person name="Lipzen A."/>
            <person name="Mondo S."/>
            <person name="Pangilinan J."/>
            <person name="Riley R."/>
            <person name="Salamov A."/>
            <person name="Simmons B.A."/>
            <person name="Magnuson J.K."/>
            <person name="Henrissat B."/>
            <person name="Mortensen U.H."/>
            <person name="Larsen T.O."/>
            <person name="De vries R.P."/>
            <person name="Grigoriev I.V."/>
            <person name="Machida M."/>
            <person name="Baker S.E."/>
            <person name="Andersen M.R."/>
        </authorList>
    </citation>
    <scope>NUCLEOTIDE SEQUENCE [LARGE SCALE GENOMIC DNA]</scope>
    <source>
        <strain evidence="1 2">CBS 117618</strain>
    </source>
</reference>
<evidence type="ECO:0000313" key="1">
    <source>
        <dbReference type="EMBL" id="KAB8199138.1"/>
    </source>
</evidence>
<accession>A0A5N6D287</accession>
<sequence length="229" mass="25735">MGGQLDLIAYTADDIAQPYNWGMDKQLCIFIETDDALILENLLPADIVSSFNRELDVQLAVRPEGERLLADKYPPHFRYVPNTLAKFIRAICKDYFQCTGDHWLSAAFLRAIDPGMPAQNFHRDDTTHPLMQYQSLDATPISISILGSHQWTEIGKPAHEEAVLAKMSTGDILVLRQRVIHAGGRTLATMDEPRRVVLAYSNSCQLTSSETYRTMPGEVVESMTPSPRR</sequence>
<dbReference type="VEuPathDB" id="FungiDB:BDV34DRAFT_218312"/>
<dbReference type="OMA" id="ADKYPPH"/>
<gene>
    <name evidence="1" type="ORF">BDV34DRAFT_218312</name>
</gene>
<dbReference type="EMBL" id="ML735093">
    <property type="protein sequence ID" value="KAB8199138.1"/>
    <property type="molecule type" value="Genomic_DNA"/>
</dbReference>
<protein>
    <recommendedName>
        <fullName evidence="3">Phytanoyl-CoA dioxygenase PhyH</fullName>
    </recommendedName>
</protein>
<keyword evidence="2" id="KW-1185">Reference proteome</keyword>
<proteinExistence type="predicted"/>
<name>A0A5N6D287_ASPPA</name>
<dbReference type="SUPFAM" id="SSF51197">
    <property type="entry name" value="Clavaminate synthase-like"/>
    <property type="match status" value="1"/>
</dbReference>
<evidence type="ECO:0008006" key="3">
    <source>
        <dbReference type="Google" id="ProtNLM"/>
    </source>
</evidence>
<evidence type="ECO:0000313" key="2">
    <source>
        <dbReference type="Proteomes" id="UP000326532"/>
    </source>
</evidence>
<dbReference type="Proteomes" id="UP000326532">
    <property type="component" value="Unassembled WGS sequence"/>
</dbReference>
<dbReference type="Gene3D" id="2.60.120.620">
    <property type="entry name" value="q2cbj1_9rhob like domain"/>
    <property type="match status" value="2"/>
</dbReference>
<organism evidence="1 2">
    <name type="scientific">Aspergillus parasiticus</name>
    <dbReference type="NCBI Taxonomy" id="5067"/>
    <lineage>
        <taxon>Eukaryota</taxon>
        <taxon>Fungi</taxon>
        <taxon>Dikarya</taxon>
        <taxon>Ascomycota</taxon>
        <taxon>Pezizomycotina</taxon>
        <taxon>Eurotiomycetes</taxon>
        <taxon>Eurotiomycetidae</taxon>
        <taxon>Eurotiales</taxon>
        <taxon>Aspergillaceae</taxon>
        <taxon>Aspergillus</taxon>
        <taxon>Aspergillus subgen. Circumdati</taxon>
    </lineage>
</organism>
<dbReference type="AlphaFoldDB" id="A0A5N6D287"/>